<dbReference type="GeneID" id="106747250"/>
<evidence type="ECO:0000313" key="5">
    <source>
        <dbReference type="RefSeq" id="XP_014480089.1"/>
    </source>
</evidence>
<dbReference type="OrthoDB" id="7553147at2759"/>
<reference evidence="5" key="1">
    <citation type="submission" date="2025-08" db="UniProtKB">
        <authorList>
            <consortium name="RefSeq"/>
        </authorList>
    </citation>
    <scope>IDENTIFICATION</scope>
</reference>
<feature type="domain" description="Ant venom allergen Sol i 2/4" evidence="3">
    <location>
        <begin position="34"/>
        <end position="123"/>
    </location>
</feature>
<evidence type="ECO:0000256" key="2">
    <source>
        <dbReference type="SAM" id="SignalP"/>
    </source>
</evidence>
<gene>
    <name evidence="5" type="primary">LOC106747250</name>
</gene>
<name>A0A6P3XPZ6_DINQU</name>
<dbReference type="Proteomes" id="UP000515204">
    <property type="component" value="Unplaced"/>
</dbReference>
<evidence type="ECO:0000259" key="3">
    <source>
        <dbReference type="Pfam" id="PF22750"/>
    </source>
</evidence>
<organism evidence="4 5">
    <name type="scientific">Dinoponera quadriceps</name>
    <name type="common">South American ant</name>
    <dbReference type="NCBI Taxonomy" id="609295"/>
    <lineage>
        <taxon>Eukaryota</taxon>
        <taxon>Metazoa</taxon>
        <taxon>Ecdysozoa</taxon>
        <taxon>Arthropoda</taxon>
        <taxon>Hexapoda</taxon>
        <taxon>Insecta</taxon>
        <taxon>Pterygota</taxon>
        <taxon>Neoptera</taxon>
        <taxon>Endopterygota</taxon>
        <taxon>Hymenoptera</taxon>
        <taxon>Apocrita</taxon>
        <taxon>Aculeata</taxon>
        <taxon>Formicoidea</taxon>
        <taxon>Formicidae</taxon>
        <taxon>Ponerinae</taxon>
        <taxon>Ponerini</taxon>
        <taxon>Dinoponera</taxon>
    </lineage>
</organism>
<keyword evidence="2" id="KW-0732">Signal</keyword>
<evidence type="ECO:0000256" key="1">
    <source>
        <dbReference type="ARBA" id="ARBA00009932"/>
    </source>
</evidence>
<dbReference type="GO" id="GO:0005549">
    <property type="term" value="F:odorant binding"/>
    <property type="evidence" value="ECO:0007669"/>
    <property type="project" value="InterPro"/>
</dbReference>
<comment type="similarity">
    <text evidence="1">Belongs to the ant venom allergen 2/4 family.</text>
</comment>
<dbReference type="InterPro" id="IPR055216">
    <property type="entry name" value="Sol_i_2/4"/>
</dbReference>
<sequence length="130" mass="14372">MKTLVIIAGVLAVMTVVNGLNVEKLRNFYQQYAKCDEELGGTSVELHPEKIHCALVKLGKIVKANGEFDKEETLKSIEETITDANKLKQAKMLFHKCYNETIQGGSTGKEQTMKIVTCASAIVDLLDKLN</sequence>
<dbReference type="SUPFAM" id="SSF47565">
    <property type="entry name" value="Insect pheromone/odorant-binding proteins"/>
    <property type="match status" value="1"/>
</dbReference>
<dbReference type="KEGG" id="dqu:106747250"/>
<protein>
    <submittedName>
        <fullName evidence="5">Uncharacterized protein LOC106747250</fullName>
    </submittedName>
</protein>
<dbReference type="InterPro" id="IPR038211">
    <property type="entry name" value="Ant_venon_allerg_soli_2/4_sf"/>
</dbReference>
<evidence type="ECO:0000313" key="4">
    <source>
        <dbReference type="Proteomes" id="UP000515204"/>
    </source>
</evidence>
<proteinExistence type="inferred from homology"/>
<dbReference type="InterPro" id="IPR036728">
    <property type="entry name" value="PBP_GOBP_sf"/>
</dbReference>
<dbReference type="RefSeq" id="XP_014480089.1">
    <property type="nucleotide sequence ID" value="XM_014624603.1"/>
</dbReference>
<feature type="signal peptide" evidence="2">
    <location>
        <begin position="1"/>
        <end position="19"/>
    </location>
</feature>
<dbReference type="Pfam" id="PF22750">
    <property type="entry name" value="Sol_i_2"/>
    <property type="match status" value="1"/>
</dbReference>
<dbReference type="Gene3D" id="1.10.238.190">
    <property type="match status" value="1"/>
</dbReference>
<accession>A0A6P3XPZ6</accession>
<feature type="chain" id="PRO_5027769639" evidence="2">
    <location>
        <begin position="20"/>
        <end position="130"/>
    </location>
</feature>
<dbReference type="AlphaFoldDB" id="A0A6P3XPZ6"/>
<keyword evidence="4" id="KW-1185">Reference proteome</keyword>